<sequence length="293" mass="32352">MKLRPAMLPLVSALLSLAAISHLTVPTTGSLFGVSALDINADRMALERRYTTPHSLGDNYVFDPRDGWQTVNTTNLLYKYQRRTITKHIGYDTEPDDDDDADSGDSLLDSDASKEVRGYTHGTRGVNLSPPAINSTPRMKLVRRARISQSSSKAHKAQSKSKSTTKPKPKKPPTTQKDSKKDVINASSTQTGLLSSFRKVFQSIKPIGNPEPVTITWSFAAALTLAGWESKPECFKFLERCAEGSKHVDLTKAAFTKLADLDEGLLTVQMRQATDPMDGWLEELWGPKMAENK</sequence>
<keyword evidence="2" id="KW-0732">Signal</keyword>
<feature type="compositionally biased region" description="Acidic residues" evidence="1">
    <location>
        <begin position="93"/>
        <end position="103"/>
    </location>
</feature>
<evidence type="ECO:0000313" key="3">
    <source>
        <dbReference type="EMBL" id="PIL37244.1"/>
    </source>
</evidence>
<feature type="signal peptide" evidence="2">
    <location>
        <begin position="1"/>
        <end position="29"/>
    </location>
</feature>
<evidence type="ECO:0000256" key="1">
    <source>
        <dbReference type="SAM" id="MobiDB-lite"/>
    </source>
</evidence>
<dbReference type="EMBL" id="AYKW01000001">
    <property type="protein sequence ID" value="PIL37244.1"/>
    <property type="molecule type" value="Genomic_DNA"/>
</dbReference>
<name>A0A2G8SU17_9APHY</name>
<keyword evidence="4" id="KW-1185">Reference proteome</keyword>
<protein>
    <submittedName>
        <fullName evidence="3">Uncharacterized protein</fullName>
    </submittedName>
</protein>
<gene>
    <name evidence="3" type="ORF">GSI_00937</name>
</gene>
<dbReference type="STRING" id="1077348.A0A2G8SU17"/>
<comment type="caution">
    <text evidence="3">The sequence shown here is derived from an EMBL/GenBank/DDBJ whole genome shotgun (WGS) entry which is preliminary data.</text>
</comment>
<dbReference type="AlphaFoldDB" id="A0A2G8SU17"/>
<reference evidence="3 4" key="1">
    <citation type="journal article" date="2015" name="Sci. Rep.">
        <title>Chromosome-level genome map provides insights into diverse defense mechanisms in the medicinal fungus Ganoderma sinense.</title>
        <authorList>
            <person name="Zhu Y."/>
            <person name="Xu J."/>
            <person name="Sun C."/>
            <person name="Zhou S."/>
            <person name="Xu H."/>
            <person name="Nelson D.R."/>
            <person name="Qian J."/>
            <person name="Song J."/>
            <person name="Luo H."/>
            <person name="Xiang L."/>
            <person name="Li Y."/>
            <person name="Xu Z."/>
            <person name="Ji A."/>
            <person name="Wang L."/>
            <person name="Lu S."/>
            <person name="Hayward A."/>
            <person name="Sun W."/>
            <person name="Li X."/>
            <person name="Schwartz D.C."/>
            <person name="Wang Y."/>
            <person name="Chen S."/>
        </authorList>
    </citation>
    <scope>NUCLEOTIDE SEQUENCE [LARGE SCALE GENOMIC DNA]</scope>
    <source>
        <strain evidence="3 4">ZZ0214-1</strain>
    </source>
</reference>
<feature type="compositionally biased region" description="Basic residues" evidence="1">
    <location>
        <begin position="153"/>
        <end position="171"/>
    </location>
</feature>
<evidence type="ECO:0000256" key="2">
    <source>
        <dbReference type="SAM" id="SignalP"/>
    </source>
</evidence>
<dbReference type="Proteomes" id="UP000230002">
    <property type="component" value="Unassembled WGS sequence"/>
</dbReference>
<feature type="chain" id="PRO_5013768950" evidence="2">
    <location>
        <begin position="30"/>
        <end position="293"/>
    </location>
</feature>
<accession>A0A2G8SU17</accession>
<evidence type="ECO:0000313" key="4">
    <source>
        <dbReference type="Proteomes" id="UP000230002"/>
    </source>
</evidence>
<organism evidence="3 4">
    <name type="scientific">Ganoderma sinense ZZ0214-1</name>
    <dbReference type="NCBI Taxonomy" id="1077348"/>
    <lineage>
        <taxon>Eukaryota</taxon>
        <taxon>Fungi</taxon>
        <taxon>Dikarya</taxon>
        <taxon>Basidiomycota</taxon>
        <taxon>Agaricomycotina</taxon>
        <taxon>Agaricomycetes</taxon>
        <taxon>Polyporales</taxon>
        <taxon>Polyporaceae</taxon>
        <taxon>Ganoderma</taxon>
    </lineage>
</organism>
<feature type="region of interest" description="Disordered" evidence="1">
    <location>
        <begin position="90"/>
        <end position="184"/>
    </location>
</feature>
<dbReference type="OrthoDB" id="406505at2759"/>
<proteinExistence type="predicted"/>